<accession>A0AA39Y988</accession>
<dbReference type="EMBL" id="JAULSV010000003">
    <property type="protein sequence ID" value="KAK0648054.1"/>
    <property type="molecule type" value="Genomic_DNA"/>
</dbReference>
<dbReference type="Proteomes" id="UP001174936">
    <property type="component" value="Unassembled WGS sequence"/>
</dbReference>
<keyword evidence="3" id="KW-1185">Reference proteome</keyword>
<comment type="caution">
    <text evidence="2">The sequence shown here is derived from an EMBL/GenBank/DDBJ whole genome shotgun (WGS) entry which is preliminary data.</text>
</comment>
<feature type="chain" id="PRO_5041452001" description="Secreted protein" evidence="1">
    <location>
        <begin position="21"/>
        <end position="89"/>
    </location>
</feature>
<evidence type="ECO:0000313" key="3">
    <source>
        <dbReference type="Proteomes" id="UP001174936"/>
    </source>
</evidence>
<organism evidence="2 3">
    <name type="scientific">Cercophora newfieldiana</name>
    <dbReference type="NCBI Taxonomy" id="92897"/>
    <lineage>
        <taxon>Eukaryota</taxon>
        <taxon>Fungi</taxon>
        <taxon>Dikarya</taxon>
        <taxon>Ascomycota</taxon>
        <taxon>Pezizomycotina</taxon>
        <taxon>Sordariomycetes</taxon>
        <taxon>Sordariomycetidae</taxon>
        <taxon>Sordariales</taxon>
        <taxon>Lasiosphaeriaceae</taxon>
        <taxon>Cercophora</taxon>
    </lineage>
</organism>
<name>A0AA39Y988_9PEZI</name>
<feature type="signal peptide" evidence="1">
    <location>
        <begin position="1"/>
        <end position="20"/>
    </location>
</feature>
<keyword evidence="1" id="KW-0732">Signal</keyword>
<evidence type="ECO:0008006" key="4">
    <source>
        <dbReference type="Google" id="ProtNLM"/>
    </source>
</evidence>
<evidence type="ECO:0000313" key="2">
    <source>
        <dbReference type="EMBL" id="KAK0648054.1"/>
    </source>
</evidence>
<dbReference type="AlphaFoldDB" id="A0AA39Y988"/>
<gene>
    <name evidence="2" type="ORF">B0T16DRAFT_407646</name>
</gene>
<evidence type="ECO:0000256" key="1">
    <source>
        <dbReference type="SAM" id="SignalP"/>
    </source>
</evidence>
<proteinExistence type="predicted"/>
<reference evidence="2" key="1">
    <citation type="submission" date="2023-06" db="EMBL/GenBank/DDBJ databases">
        <title>Genome-scale phylogeny and comparative genomics of the fungal order Sordariales.</title>
        <authorList>
            <consortium name="Lawrence Berkeley National Laboratory"/>
            <person name="Hensen N."/>
            <person name="Bonometti L."/>
            <person name="Westerberg I."/>
            <person name="Brannstrom I.O."/>
            <person name="Guillou S."/>
            <person name="Cros-Aarteil S."/>
            <person name="Calhoun S."/>
            <person name="Haridas S."/>
            <person name="Kuo A."/>
            <person name="Mondo S."/>
            <person name="Pangilinan J."/>
            <person name="Riley R."/>
            <person name="Labutti K."/>
            <person name="Andreopoulos B."/>
            <person name="Lipzen A."/>
            <person name="Chen C."/>
            <person name="Yanf M."/>
            <person name="Daum C."/>
            <person name="Ng V."/>
            <person name="Clum A."/>
            <person name="Steindorff A."/>
            <person name="Ohm R."/>
            <person name="Martin F."/>
            <person name="Silar P."/>
            <person name="Natvig D."/>
            <person name="Lalanne C."/>
            <person name="Gautier V."/>
            <person name="Ament-Velasquez S.L."/>
            <person name="Kruys A."/>
            <person name="Hutchinson M.I."/>
            <person name="Powell A.J."/>
            <person name="Barry K."/>
            <person name="Miller A.N."/>
            <person name="Grigoriev I.V."/>
            <person name="Debuchy R."/>
            <person name="Gladieux P."/>
            <person name="Thoren M.H."/>
            <person name="Johannesson H."/>
        </authorList>
    </citation>
    <scope>NUCLEOTIDE SEQUENCE</scope>
    <source>
        <strain evidence="2">SMH2532-1</strain>
    </source>
</reference>
<protein>
    <recommendedName>
        <fullName evidence="4">Secreted protein</fullName>
    </recommendedName>
</protein>
<sequence length="89" mass="9680">MRLILAGLAALAESLVPAQTERAFQVPPHAVHSDTPVRRRSPEKLLSHTIGARCHSRPPVPGPDGRRWHQAQGIQSALNHGAHANARHN</sequence>